<dbReference type="Proteomes" id="UP000589626">
    <property type="component" value="Unassembled WGS sequence"/>
</dbReference>
<dbReference type="AlphaFoldDB" id="A0A7W4VUI5"/>
<dbReference type="Pfam" id="PF00586">
    <property type="entry name" value="AIRS"/>
    <property type="match status" value="1"/>
</dbReference>
<sequence length="275" mass="28670">MRNPRRVPPVPGRLVLGPDPIGLRQVRDLTIWGDGGLLYVVACDSNASVGELPHDFLQRPPEEAGYNASKVALMEVLATGARPFLVTNTLCGPLDDYGSRVLAGIVRALEEIGSDAPIGGSDETNMETSQTGVGVTVVGRAPVAQMRLGSSRPGDAVVCIGRPRDGVRVPYREGDADVAAPRDVLALLETEVHELLPVGSKGVAYEVGELAATVGLSVTLRTEASIDLDASAGASTCVLASLPEEAIERVRTATSLPVEVVAHLRAGPDDPMGVV</sequence>
<dbReference type="RefSeq" id="WP_183591752.1">
    <property type="nucleotide sequence ID" value="NZ_JACHWR010000001.1"/>
</dbReference>
<protein>
    <submittedName>
        <fullName evidence="2">Selenophosphate synthetase-related protein</fullName>
    </submittedName>
</protein>
<feature type="domain" description="PurM-like N-terminal" evidence="1">
    <location>
        <begin position="40"/>
        <end position="140"/>
    </location>
</feature>
<reference evidence="2 3" key="1">
    <citation type="submission" date="2020-08" db="EMBL/GenBank/DDBJ databases">
        <title>Sequencing the genomes of 1000 actinobacteria strains.</title>
        <authorList>
            <person name="Klenk H.-P."/>
        </authorList>
    </citation>
    <scope>NUCLEOTIDE SEQUENCE [LARGE SCALE GENOMIC DNA]</scope>
    <source>
        <strain evidence="2 3">DSM 105498</strain>
    </source>
</reference>
<accession>A0A7W4VUI5</accession>
<dbReference type="InterPro" id="IPR016188">
    <property type="entry name" value="PurM-like_N"/>
</dbReference>
<dbReference type="SUPFAM" id="SSF55326">
    <property type="entry name" value="PurM N-terminal domain-like"/>
    <property type="match status" value="1"/>
</dbReference>
<gene>
    <name evidence="2" type="ORF">FHU40_001696</name>
</gene>
<dbReference type="Gene3D" id="3.30.1330.10">
    <property type="entry name" value="PurM-like, N-terminal domain"/>
    <property type="match status" value="1"/>
</dbReference>
<evidence type="ECO:0000313" key="3">
    <source>
        <dbReference type="Proteomes" id="UP000589626"/>
    </source>
</evidence>
<evidence type="ECO:0000313" key="2">
    <source>
        <dbReference type="EMBL" id="MBB3041895.1"/>
    </source>
</evidence>
<keyword evidence="3" id="KW-1185">Reference proteome</keyword>
<dbReference type="EMBL" id="JACHWR010000001">
    <property type="protein sequence ID" value="MBB3041895.1"/>
    <property type="molecule type" value="Genomic_DNA"/>
</dbReference>
<evidence type="ECO:0000259" key="1">
    <source>
        <dbReference type="Pfam" id="PF00586"/>
    </source>
</evidence>
<organism evidence="2 3">
    <name type="scientific">Nocardioides soli</name>
    <dbReference type="NCBI Taxonomy" id="1036020"/>
    <lineage>
        <taxon>Bacteria</taxon>
        <taxon>Bacillati</taxon>
        <taxon>Actinomycetota</taxon>
        <taxon>Actinomycetes</taxon>
        <taxon>Propionibacteriales</taxon>
        <taxon>Nocardioidaceae</taxon>
        <taxon>Nocardioides</taxon>
    </lineage>
</organism>
<proteinExistence type="predicted"/>
<name>A0A7W4VUI5_9ACTN</name>
<comment type="caution">
    <text evidence="2">The sequence shown here is derived from an EMBL/GenBank/DDBJ whole genome shotgun (WGS) entry which is preliminary data.</text>
</comment>
<dbReference type="InterPro" id="IPR036921">
    <property type="entry name" value="PurM-like_N_sf"/>
</dbReference>